<reference evidence="3" key="2">
    <citation type="submission" date="2018-07" db="EMBL/GenBank/DDBJ databases">
        <authorList>
            <person name="Quirk P.G."/>
            <person name="Krulwich T.A."/>
        </authorList>
    </citation>
    <scope>NUCLEOTIDE SEQUENCE</scope>
</reference>
<dbReference type="EMBL" id="UFQT01000006">
    <property type="protein sequence ID" value="SSX17382.1"/>
    <property type="molecule type" value="Genomic_DNA"/>
</dbReference>
<dbReference type="EMBL" id="UFQS01000006">
    <property type="protein sequence ID" value="SSW96995.1"/>
    <property type="molecule type" value="Genomic_DNA"/>
</dbReference>
<reference evidence="2" key="1">
    <citation type="submission" date="2018-04" db="EMBL/GenBank/DDBJ databases">
        <authorList>
            <person name="Go L.Y."/>
            <person name="Mitchell J.A."/>
        </authorList>
    </citation>
    <scope>NUCLEOTIDE SEQUENCE</scope>
    <source>
        <tissue evidence="2">Whole organism</tissue>
    </source>
</reference>
<evidence type="ECO:0000313" key="2">
    <source>
        <dbReference type="EMBL" id="SSW96995.1"/>
    </source>
</evidence>
<feature type="region of interest" description="Disordered" evidence="1">
    <location>
        <begin position="341"/>
        <end position="370"/>
    </location>
</feature>
<proteinExistence type="predicted"/>
<dbReference type="AlphaFoldDB" id="A0A336LHA0"/>
<protein>
    <submittedName>
        <fullName evidence="3">CSON013707 protein</fullName>
    </submittedName>
</protein>
<evidence type="ECO:0000256" key="1">
    <source>
        <dbReference type="SAM" id="MobiDB-lite"/>
    </source>
</evidence>
<name>A0A336LHA0_CULSO</name>
<accession>A0A336LHA0</accession>
<dbReference type="VEuPathDB" id="VectorBase:CSON013707"/>
<feature type="compositionally biased region" description="Polar residues" evidence="1">
    <location>
        <begin position="134"/>
        <end position="165"/>
    </location>
</feature>
<feature type="region of interest" description="Disordered" evidence="1">
    <location>
        <begin position="84"/>
        <end position="198"/>
    </location>
</feature>
<sequence>MNLAGSSRENMPKMTSPIPRMRLNTPNFPGHDLVNKFIAATPSYMYSPIGGQNSFYFSELLRSLSQAKKAELINLSREAAVQQQQRQQQNDLGLNRKAGRKRGWNQLRSEGSERMLNSERPLELTSKHSVFTPRCSSPTKKSESPVSASSDSQNILKPQQIFSSDNNKRELKSASPDVEVTDSHSPNSHNPLSSPPDMIMPQLPPTWYPSLYPPYSIDPANFFVDLRVSGHVFDRKRELAAQALKTVVTANINNNNNLTSYFDNDFSNKARSGSAFSVPKSREIKIFSGNAMNLSASDNNNQSNIDHKDIKKSNYLMHMSDLDGKPKKIFDNGITVYNLDDSDENTNGCKKQEDCNSDSDDDENIRVDIN</sequence>
<organism evidence="3">
    <name type="scientific">Culicoides sonorensis</name>
    <name type="common">Biting midge</name>
    <dbReference type="NCBI Taxonomy" id="179676"/>
    <lineage>
        <taxon>Eukaryota</taxon>
        <taxon>Metazoa</taxon>
        <taxon>Ecdysozoa</taxon>
        <taxon>Arthropoda</taxon>
        <taxon>Hexapoda</taxon>
        <taxon>Insecta</taxon>
        <taxon>Pterygota</taxon>
        <taxon>Neoptera</taxon>
        <taxon>Endopterygota</taxon>
        <taxon>Diptera</taxon>
        <taxon>Nematocera</taxon>
        <taxon>Chironomoidea</taxon>
        <taxon>Ceratopogonidae</taxon>
        <taxon>Ceratopogoninae</taxon>
        <taxon>Culicoides</taxon>
        <taxon>Monoculicoides</taxon>
    </lineage>
</organism>
<feature type="compositionally biased region" description="Low complexity" evidence="1">
    <location>
        <begin position="183"/>
        <end position="196"/>
    </location>
</feature>
<evidence type="ECO:0000313" key="3">
    <source>
        <dbReference type="EMBL" id="SSX17382.1"/>
    </source>
</evidence>
<gene>
    <name evidence="3" type="primary">CSON013707</name>
</gene>
<feature type="compositionally biased region" description="Basic and acidic residues" evidence="1">
    <location>
        <begin position="110"/>
        <end position="126"/>
    </location>
</feature>